<dbReference type="EC" id="2.7.11.11" evidence="1"/>
<dbReference type="PROSITE" id="PS50011">
    <property type="entry name" value="PROTEIN_KINASE_DOM"/>
    <property type="match status" value="1"/>
</dbReference>
<keyword evidence="3" id="KW-0808">Transferase</keyword>
<dbReference type="eggNOG" id="KOG0616">
    <property type="taxonomic scope" value="Eukaryota"/>
</dbReference>
<dbReference type="Proteomes" id="UP000015241">
    <property type="component" value="Unassembled WGS sequence"/>
</dbReference>
<name>S8FSC8_FOMSC</name>
<evidence type="ECO:0000313" key="10">
    <source>
        <dbReference type="EMBL" id="EPT04121.1"/>
    </source>
</evidence>
<dbReference type="InterPro" id="IPR000719">
    <property type="entry name" value="Prot_kinase_dom"/>
</dbReference>
<dbReference type="InterPro" id="IPR008271">
    <property type="entry name" value="Ser/Thr_kinase_AS"/>
</dbReference>
<evidence type="ECO:0000259" key="9">
    <source>
        <dbReference type="PROSITE" id="PS50011"/>
    </source>
</evidence>
<dbReference type="STRING" id="743788.S8FSC8"/>
<dbReference type="Pfam" id="PF00069">
    <property type="entry name" value="Pkinase"/>
    <property type="match status" value="1"/>
</dbReference>
<reference evidence="10 11" key="1">
    <citation type="journal article" date="2012" name="Science">
        <title>The Paleozoic origin of enzymatic lignin decomposition reconstructed from 31 fungal genomes.</title>
        <authorList>
            <person name="Floudas D."/>
            <person name="Binder M."/>
            <person name="Riley R."/>
            <person name="Barry K."/>
            <person name="Blanchette R.A."/>
            <person name="Henrissat B."/>
            <person name="Martinez A.T."/>
            <person name="Otillar R."/>
            <person name="Spatafora J.W."/>
            <person name="Yadav J.S."/>
            <person name="Aerts A."/>
            <person name="Benoit I."/>
            <person name="Boyd A."/>
            <person name="Carlson A."/>
            <person name="Copeland A."/>
            <person name="Coutinho P.M."/>
            <person name="de Vries R.P."/>
            <person name="Ferreira P."/>
            <person name="Findley K."/>
            <person name="Foster B."/>
            <person name="Gaskell J."/>
            <person name="Glotzer D."/>
            <person name="Gorecki P."/>
            <person name="Heitman J."/>
            <person name="Hesse C."/>
            <person name="Hori C."/>
            <person name="Igarashi K."/>
            <person name="Jurgens J.A."/>
            <person name="Kallen N."/>
            <person name="Kersten P."/>
            <person name="Kohler A."/>
            <person name="Kuees U."/>
            <person name="Kumar T.K.A."/>
            <person name="Kuo A."/>
            <person name="LaButti K."/>
            <person name="Larrondo L.F."/>
            <person name="Lindquist E."/>
            <person name="Ling A."/>
            <person name="Lombard V."/>
            <person name="Lucas S."/>
            <person name="Lundell T."/>
            <person name="Martin R."/>
            <person name="McLaughlin D.J."/>
            <person name="Morgenstern I."/>
            <person name="Morin E."/>
            <person name="Murat C."/>
            <person name="Nagy L.G."/>
            <person name="Nolan M."/>
            <person name="Ohm R.A."/>
            <person name="Patyshakuliyeva A."/>
            <person name="Rokas A."/>
            <person name="Ruiz-Duenas F.J."/>
            <person name="Sabat G."/>
            <person name="Salamov A."/>
            <person name="Samejima M."/>
            <person name="Schmutz J."/>
            <person name="Slot J.C."/>
            <person name="St John F."/>
            <person name="Stenlid J."/>
            <person name="Sun H."/>
            <person name="Sun S."/>
            <person name="Syed K."/>
            <person name="Tsang A."/>
            <person name="Wiebenga A."/>
            <person name="Young D."/>
            <person name="Pisabarro A."/>
            <person name="Eastwood D.C."/>
            <person name="Martin F."/>
            <person name="Cullen D."/>
            <person name="Grigoriev I.V."/>
            <person name="Hibbett D.S."/>
        </authorList>
    </citation>
    <scope>NUCLEOTIDE SEQUENCE</scope>
    <source>
        <strain evidence="11">FP-58527</strain>
    </source>
</reference>
<keyword evidence="4" id="KW-0547">Nucleotide-binding</keyword>
<evidence type="ECO:0000256" key="6">
    <source>
        <dbReference type="ARBA" id="ARBA00022840"/>
    </source>
</evidence>
<dbReference type="GO" id="GO:0005524">
    <property type="term" value="F:ATP binding"/>
    <property type="evidence" value="ECO:0007669"/>
    <property type="project" value="UniProtKB-KW"/>
</dbReference>
<feature type="domain" description="Protein kinase" evidence="9">
    <location>
        <begin position="1"/>
        <end position="246"/>
    </location>
</feature>
<gene>
    <name evidence="10" type="ORF">FOMPIDRAFT_1028423</name>
</gene>
<dbReference type="InParanoid" id="S8FSC8"/>
<dbReference type="SMART" id="SM00220">
    <property type="entry name" value="S_TKc"/>
    <property type="match status" value="1"/>
</dbReference>
<evidence type="ECO:0000256" key="2">
    <source>
        <dbReference type="ARBA" id="ARBA00022527"/>
    </source>
</evidence>
<keyword evidence="2" id="KW-0723">Serine/threonine-protein kinase</keyword>
<evidence type="ECO:0000256" key="1">
    <source>
        <dbReference type="ARBA" id="ARBA00012444"/>
    </source>
</evidence>
<keyword evidence="5" id="KW-0418">Kinase</keyword>
<dbReference type="PROSITE" id="PS00108">
    <property type="entry name" value="PROTEIN_KINASE_ST"/>
    <property type="match status" value="1"/>
</dbReference>
<sequence>MKYLGVVLQSRNAERKHLTELPWHPFLCGLVDAFHDERHYYLLMEYAPCESFSNFLDKYGPLRSEDARFYFANITLALEFLHSHGIVHRDLKPQNILVGADGYLKLGDFGSSGEVESPLGWKHVGTLNFTPPECLHERVDARVMPKASRVSCDWWAAAVILYYMVTLNLPFRARTPEDIYKDIMEQGPAAYWRSYKTGDVYIDGELKNLVSMMLVPDLAGRYGTLVVKDEGESLGRNDEVRIHPFMHGEVDWARMSLRMEVVSTMHRLSTLSVR</sequence>
<evidence type="ECO:0000256" key="4">
    <source>
        <dbReference type="ARBA" id="ARBA00022741"/>
    </source>
</evidence>
<comment type="catalytic activity">
    <reaction evidence="7">
        <text>L-threonyl-[protein] + ATP = O-phospho-L-threonyl-[protein] + ADP + H(+)</text>
        <dbReference type="Rhea" id="RHEA:46608"/>
        <dbReference type="Rhea" id="RHEA-COMP:11060"/>
        <dbReference type="Rhea" id="RHEA-COMP:11605"/>
        <dbReference type="ChEBI" id="CHEBI:15378"/>
        <dbReference type="ChEBI" id="CHEBI:30013"/>
        <dbReference type="ChEBI" id="CHEBI:30616"/>
        <dbReference type="ChEBI" id="CHEBI:61977"/>
        <dbReference type="ChEBI" id="CHEBI:456216"/>
        <dbReference type="EC" id="2.7.11.11"/>
    </reaction>
</comment>
<evidence type="ECO:0000313" key="11">
    <source>
        <dbReference type="Proteomes" id="UP000015241"/>
    </source>
</evidence>
<accession>S8FSC8</accession>
<evidence type="ECO:0000256" key="8">
    <source>
        <dbReference type="ARBA" id="ARBA00047454"/>
    </source>
</evidence>
<comment type="catalytic activity">
    <reaction evidence="8">
        <text>L-seryl-[protein] + ATP = O-phospho-L-seryl-[protein] + ADP + H(+)</text>
        <dbReference type="Rhea" id="RHEA:17989"/>
        <dbReference type="Rhea" id="RHEA-COMP:9863"/>
        <dbReference type="Rhea" id="RHEA-COMP:11604"/>
        <dbReference type="ChEBI" id="CHEBI:15378"/>
        <dbReference type="ChEBI" id="CHEBI:29999"/>
        <dbReference type="ChEBI" id="CHEBI:30616"/>
        <dbReference type="ChEBI" id="CHEBI:83421"/>
        <dbReference type="ChEBI" id="CHEBI:456216"/>
        <dbReference type="EC" id="2.7.11.11"/>
    </reaction>
</comment>
<evidence type="ECO:0000256" key="5">
    <source>
        <dbReference type="ARBA" id="ARBA00022777"/>
    </source>
</evidence>
<dbReference type="Gene3D" id="1.10.510.10">
    <property type="entry name" value="Transferase(Phosphotransferase) domain 1"/>
    <property type="match status" value="1"/>
</dbReference>
<dbReference type="HOGENOM" id="CLU_000288_63_5_1"/>
<evidence type="ECO:0000256" key="7">
    <source>
        <dbReference type="ARBA" id="ARBA00047292"/>
    </source>
</evidence>
<dbReference type="EMBL" id="KE504128">
    <property type="protein sequence ID" value="EPT04121.1"/>
    <property type="molecule type" value="Genomic_DNA"/>
</dbReference>
<organism evidence="10 11">
    <name type="scientific">Fomitopsis schrenkii</name>
    <name type="common">Brown rot fungus</name>
    <dbReference type="NCBI Taxonomy" id="2126942"/>
    <lineage>
        <taxon>Eukaryota</taxon>
        <taxon>Fungi</taxon>
        <taxon>Dikarya</taxon>
        <taxon>Basidiomycota</taxon>
        <taxon>Agaricomycotina</taxon>
        <taxon>Agaricomycetes</taxon>
        <taxon>Polyporales</taxon>
        <taxon>Fomitopsis</taxon>
    </lineage>
</organism>
<dbReference type="AlphaFoldDB" id="S8FSC8"/>
<evidence type="ECO:0000256" key="3">
    <source>
        <dbReference type="ARBA" id="ARBA00022679"/>
    </source>
</evidence>
<dbReference type="GO" id="GO:0004691">
    <property type="term" value="F:cAMP-dependent protein kinase activity"/>
    <property type="evidence" value="ECO:0007669"/>
    <property type="project" value="UniProtKB-EC"/>
</dbReference>
<keyword evidence="6" id="KW-0067">ATP-binding</keyword>
<dbReference type="SUPFAM" id="SSF56112">
    <property type="entry name" value="Protein kinase-like (PK-like)"/>
    <property type="match status" value="1"/>
</dbReference>
<dbReference type="PANTHER" id="PTHR24353">
    <property type="entry name" value="CYCLIC NUCLEOTIDE-DEPENDENT PROTEIN KINASE"/>
    <property type="match status" value="1"/>
</dbReference>
<proteinExistence type="predicted"/>
<keyword evidence="11" id="KW-1185">Reference proteome</keyword>
<dbReference type="Gene3D" id="3.30.200.20">
    <property type="entry name" value="Phosphorylase Kinase, domain 1"/>
    <property type="match status" value="1"/>
</dbReference>
<dbReference type="OrthoDB" id="10252171at2759"/>
<dbReference type="InterPro" id="IPR011009">
    <property type="entry name" value="Kinase-like_dom_sf"/>
</dbReference>
<protein>
    <recommendedName>
        <fullName evidence="1">cAMP-dependent protein kinase</fullName>
        <ecNumber evidence="1">2.7.11.11</ecNumber>
    </recommendedName>
</protein>